<reference evidence="3" key="1">
    <citation type="submission" date="2021-11" db="EMBL/GenBank/DDBJ databases">
        <title>BS-T2-15 a new species belonging to the Comamonadaceae family isolated from the soil of a French oak forest.</title>
        <authorList>
            <person name="Mieszkin S."/>
            <person name="Alain K."/>
        </authorList>
    </citation>
    <scope>NUCLEOTIDE SEQUENCE</scope>
    <source>
        <strain evidence="3">BS-T2-15</strain>
    </source>
</reference>
<feature type="region of interest" description="Disordered" evidence="1">
    <location>
        <begin position="1"/>
        <end position="23"/>
    </location>
</feature>
<organism evidence="3 4">
    <name type="scientific">Scleromatobacter humisilvae</name>
    <dbReference type="NCBI Taxonomy" id="2897159"/>
    <lineage>
        <taxon>Bacteria</taxon>
        <taxon>Pseudomonadati</taxon>
        <taxon>Pseudomonadota</taxon>
        <taxon>Betaproteobacteria</taxon>
        <taxon>Burkholderiales</taxon>
        <taxon>Sphaerotilaceae</taxon>
        <taxon>Scleromatobacter</taxon>
    </lineage>
</organism>
<dbReference type="RefSeq" id="WP_275685570.1">
    <property type="nucleotide sequence ID" value="NZ_JAJLJH010000015.1"/>
</dbReference>
<dbReference type="Proteomes" id="UP001139353">
    <property type="component" value="Unassembled WGS sequence"/>
</dbReference>
<protein>
    <submittedName>
        <fullName evidence="3">DUF1521 domain-containing protein</fullName>
    </submittedName>
</protein>
<feature type="compositionally biased region" description="Low complexity" evidence="1">
    <location>
        <begin position="1"/>
        <end position="18"/>
    </location>
</feature>
<name>A0A9X1YNI2_9BURK</name>
<dbReference type="AlphaFoldDB" id="A0A9X1YNI2"/>
<sequence>MTTSITAAPAAPTDASASGNLFLNSPITNPSHASTTMQSGQAVFENDDYKITADDNNTVTITNKHTGAVYQASGDPHVSVNGQHAFDFWGTTTFNLDDGTKVTIQTTPYAANPNADLSSKVTITNGSYGVQITGVDSNTHGDLAIHEEAGWGHTMDWAVSDGNEISENATGNGFVAVDAQGGTHAVDQNWINATDVLKNPSLAQSGPATGNPQQQIATAYKEAFRVLDGLINIVFRGQYQGNNGGTGGGHAHPDHGGNTVTPIRFEPWLGGSVFARADLNVNVNVSLKLGRLFA</sequence>
<feature type="domain" description="DUF1521" evidence="2">
    <location>
        <begin position="46"/>
        <end position="195"/>
    </location>
</feature>
<dbReference type="InterPro" id="IPR011086">
    <property type="entry name" value="DUF1521"/>
</dbReference>
<keyword evidence="4" id="KW-1185">Reference proteome</keyword>
<dbReference type="Pfam" id="PF07481">
    <property type="entry name" value="DUF1521"/>
    <property type="match status" value="1"/>
</dbReference>
<gene>
    <name evidence="3" type="ORF">LPC04_27690</name>
</gene>
<evidence type="ECO:0000313" key="3">
    <source>
        <dbReference type="EMBL" id="MCK9689519.1"/>
    </source>
</evidence>
<accession>A0A9X1YNI2</accession>
<proteinExistence type="predicted"/>
<comment type="caution">
    <text evidence="3">The sequence shown here is derived from an EMBL/GenBank/DDBJ whole genome shotgun (WGS) entry which is preliminary data.</text>
</comment>
<evidence type="ECO:0000256" key="1">
    <source>
        <dbReference type="SAM" id="MobiDB-lite"/>
    </source>
</evidence>
<dbReference type="EMBL" id="JAJLJH010000015">
    <property type="protein sequence ID" value="MCK9689519.1"/>
    <property type="molecule type" value="Genomic_DNA"/>
</dbReference>
<evidence type="ECO:0000313" key="4">
    <source>
        <dbReference type="Proteomes" id="UP001139353"/>
    </source>
</evidence>
<evidence type="ECO:0000259" key="2">
    <source>
        <dbReference type="Pfam" id="PF07481"/>
    </source>
</evidence>